<dbReference type="InterPro" id="IPR051115">
    <property type="entry name" value="LAPTM_transporter"/>
</dbReference>
<keyword evidence="3 5" id="KW-1133">Transmembrane helix</keyword>
<protein>
    <submittedName>
        <fullName evidence="7">Uncharacterized protein</fullName>
    </submittedName>
</protein>
<keyword evidence="6" id="KW-1185">Reference proteome</keyword>
<evidence type="ECO:0000256" key="2">
    <source>
        <dbReference type="ARBA" id="ARBA00022692"/>
    </source>
</evidence>
<keyword evidence="2 5" id="KW-0812">Transmembrane</keyword>
<name>A0A914XD94_9BILA</name>
<sequence length="239" mass="26922">MSSNGSSVSKESRTLGFQEDVDRYKCLCGRLAVRKATLVIAISTLIYSIAFIVLSATRLHHGHAILHVKFDNSTKNVTIGPALGAFFASAMGFNIVQFVTVITTLIALKKENQFFLVPKMMMQILTEIFYIAAAFVFAAVVFVKQYDFEYKVIGTVAWFEDKEYNVTEAKVRAMVTWAAVGLTFLAIACAILQVWTFTIVLGCYRMFRDKYDWGHWIEHSKDIRAGSFDPLVQLGTLQR</sequence>
<evidence type="ECO:0000313" key="7">
    <source>
        <dbReference type="WBParaSite" id="PSAMB.scaffold7126size8185.g29647.t1"/>
    </source>
</evidence>
<comment type="subcellular location">
    <subcellularLocation>
        <location evidence="1">Endomembrane system</location>
        <topology evidence="1">Multi-pass membrane protein</topology>
    </subcellularLocation>
</comment>
<dbReference type="GO" id="GO:0012505">
    <property type="term" value="C:endomembrane system"/>
    <property type="evidence" value="ECO:0007669"/>
    <property type="project" value="UniProtKB-SubCell"/>
</dbReference>
<feature type="transmembrane region" description="Helical" evidence="5">
    <location>
        <begin position="38"/>
        <end position="59"/>
    </location>
</feature>
<dbReference type="GO" id="GO:0005765">
    <property type="term" value="C:lysosomal membrane"/>
    <property type="evidence" value="ECO:0007669"/>
    <property type="project" value="TreeGrafter"/>
</dbReference>
<feature type="transmembrane region" description="Helical" evidence="5">
    <location>
        <begin position="79"/>
        <end position="108"/>
    </location>
</feature>
<dbReference type="PANTHER" id="PTHR12479">
    <property type="entry name" value="LYSOSOMAL-ASSOCIATED TRANSMEMBRANE PROTEIN"/>
    <property type="match status" value="1"/>
</dbReference>
<evidence type="ECO:0000256" key="3">
    <source>
        <dbReference type="ARBA" id="ARBA00022989"/>
    </source>
</evidence>
<proteinExistence type="predicted"/>
<dbReference type="WBParaSite" id="PSAMB.scaffold7126size8185.g29647.t1">
    <property type="protein sequence ID" value="PSAMB.scaffold7126size8185.g29647.t1"/>
    <property type="gene ID" value="PSAMB.scaffold7126size8185.g29647"/>
</dbReference>
<organism evidence="6 7">
    <name type="scientific">Plectus sambesii</name>
    <dbReference type="NCBI Taxonomy" id="2011161"/>
    <lineage>
        <taxon>Eukaryota</taxon>
        <taxon>Metazoa</taxon>
        <taxon>Ecdysozoa</taxon>
        <taxon>Nematoda</taxon>
        <taxon>Chromadorea</taxon>
        <taxon>Plectida</taxon>
        <taxon>Plectina</taxon>
        <taxon>Plectoidea</taxon>
        <taxon>Plectidae</taxon>
        <taxon>Plectus</taxon>
    </lineage>
</organism>
<accession>A0A914XD94</accession>
<feature type="transmembrane region" description="Helical" evidence="5">
    <location>
        <begin position="174"/>
        <end position="201"/>
    </location>
</feature>
<evidence type="ECO:0000256" key="5">
    <source>
        <dbReference type="SAM" id="Phobius"/>
    </source>
</evidence>
<feature type="transmembrane region" description="Helical" evidence="5">
    <location>
        <begin position="120"/>
        <end position="143"/>
    </location>
</feature>
<keyword evidence="4 5" id="KW-0472">Membrane</keyword>
<dbReference type="Proteomes" id="UP000887566">
    <property type="component" value="Unplaced"/>
</dbReference>
<evidence type="ECO:0000256" key="1">
    <source>
        <dbReference type="ARBA" id="ARBA00004127"/>
    </source>
</evidence>
<reference evidence="7" key="1">
    <citation type="submission" date="2022-11" db="UniProtKB">
        <authorList>
            <consortium name="WormBaseParasite"/>
        </authorList>
    </citation>
    <scope>IDENTIFICATION</scope>
</reference>
<evidence type="ECO:0000256" key="4">
    <source>
        <dbReference type="ARBA" id="ARBA00023136"/>
    </source>
</evidence>
<dbReference type="PANTHER" id="PTHR12479:SF10">
    <property type="entry name" value="LYSOSOMAL-ASSOCIATED TRANSMEMBRANE PROTEIN"/>
    <property type="match status" value="1"/>
</dbReference>
<dbReference type="AlphaFoldDB" id="A0A914XD94"/>
<evidence type="ECO:0000313" key="6">
    <source>
        <dbReference type="Proteomes" id="UP000887566"/>
    </source>
</evidence>